<dbReference type="AlphaFoldDB" id="A0A5B8RBH0"/>
<name>A0A5B8RBH0_9ZZZZ</name>
<dbReference type="Pfam" id="PF00583">
    <property type="entry name" value="Acetyltransf_1"/>
    <property type="match status" value="1"/>
</dbReference>
<dbReference type="CDD" id="cd04301">
    <property type="entry name" value="NAT_SF"/>
    <property type="match status" value="1"/>
</dbReference>
<reference evidence="2" key="1">
    <citation type="submission" date="2019-06" db="EMBL/GenBank/DDBJ databases">
        <authorList>
            <person name="Murdoch R.W."/>
            <person name="Fathepure B."/>
        </authorList>
    </citation>
    <scope>NUCLEOTIDE SEQUENCE</scope>
</reference>
<dbReference type="PROSITE" id="PS51186">
    <property type="entry name" value="GNAT"/>
    <property type="match status" value="1"/>
</dbReference>
<evidence type="ECO:0000259" key="1">
    <source>
        <dbReference type="PROSITE" id="PS51186"/>
    </source>
</evidence>
<feature type="domain" description="N-acetyltransferase" evidence="1">
    <location>
        <begin position="13"/>
        <end position="164"/>
    </location>
</feature>
<dbReference type="InterPro" id="IPR016181">
    <property type="entry name" value="Acyl_CoA_acyltransferase"/>
</dbReference>
<protein>
    <recommendedName>
        <fullName evidence="1">N-acetyltransferase domain-containing protein</fullName>
    </recommendedName>
</protein>
<dbReference type="InterPro" id="IPR000182">
    <property type="entry name" value="GNAT_dom"/>
</dbReference>
<proteinExistence type="predicted"/>
<accession>A0A5B8RBH0</accession>
<dbReference type="SUPFAM" id="SSF55729">
    <property type="entry name" value="Acyl-CoA N-acyltransferases (Nat)"/>
    <property type="match status" value="1"/>
</dbReference>
<dbReference type="GO" id="GO:0016747">
    <property type="term" value="F:acyltransferase activity, transferring groups other than amino-acyl groups"/>
    <property type="evidence" value="ECO:0007669"/>
    <property type="project" value="InterPro"/>
</dbReference>
<organism evidence="2">
    <name type="scientific">uncultured organism</name>
    <dbReference type="NCBI Taxonomy" id="155900"/>
    <lineage>
        <taxon>unclassified sequences</taxon>
        <taxon>environmental samples</taxon>
    </lineage>
</organism>
<evidence type="ECO:0000313" key="2">
    <source>
        <dbReference type="EMBL" id="QEA04702.1"/>
    </source>
</evidence>
<dbReference type="Gene3D" id="3.40.630.30">
    <property type="match status" value="1"/>
</dbReference>
<gene>
    <name evidence="2" type="ORF">KBTEX_01010</name>
</gene>
<dbReference type="EMBL" id="MN079087">
    <property type="protein sequence ID" value="QEA04702.1"/>
    <property type="molecule type" value="Genomic_DNA"/>
</dbReference>
<sequence>MNDESNTIDGQPVVIRRLLWQERGALAAHLERLSETDRYLRFGGRVNDASLIEYANRSDWLQRTVFGAFVGGDLRAAGECQILARDWPRQAELAFSVEAPVQGRGIGTQLFQRLITFARNRRIRRVYLTTLRHNRPMRQIARKFGMTLCSCEDEVEGRMELIAPTPVSFWDEALEEGGAWFWTAWNEAVSAGMREAGSR</sequence>